<organism evidence="2 3">
    <name type="scientific">Clunio marinus</name>
    <dbReference type="NCBI Taxonomy" id="568069"/>
    <lineage>
        <taxon>Eukaryota</taxon>
        <taxon>Metazoa</taxon>
        <taxon>Ecdysozoa</taxon>
        <taxon>Arthropoda</taxon>
        <taxon>Hexapoda</taxon>
        <taxon>Insecta</taxon>
        <taxon>Pterygota</taxon>
        <taxon>Neoptera</taxon>
        <taxon>Endopterygota</taxon>
        <taxon>Diptera</taxon>
        <taxon>Nematocera</taxon>
        <taxon>Chironomoidea</taxon>
        <taxon>Chironomidae</taxon>
        <taxon>Clunio</taxon>
    </lineage>
</organism>
<reference evidence="2 3" key="1">
    <citation type="submission" date="2015-04" db="EMBL/GenBank/DDBJ databases">
        <authorList>
            <person name="Syromyatnikov M.Y."/>
            <person name="Popov V.N."/>
        </authorList>
    </citation>
    <scope>NUCLEOTIDE SEQUENCE [LARGE SCALE GENOMIC DNA]</scope>
</reference>
<evidence type="ECO:0000313" key="3">
    <source>
        <dbReference type="Proteomes" id="UP000183832"/>
    </source>
</evidence>
<evidence type="ECO:0000256" key="1">
    <source>
        <dbReference type="SAM" id="MobiDB-lite"/>
    </source>
</evidence>
<sequence length="292" mass="34256">MNKRKAECGKQKRYLDLSQPMPPNLHERVAKIVSLPFGKDEPFEEQRETGSDLTEENFIKTVEQRKNDKPIEVIIEPRAPEIKLLNNNNWIAQYTTKPKKERIVWKTKLFKDIKGIHEDYLIEKTEELFKFTDKRLEINKERVNEFFSIEVDGDASRALHIEPKEMSVVPHEVAIMMNLPSHSIQNKSIKILQYDKKLRHSKKPKTVAFGSLLPSALRQEKFNEDFFDEVFAVNCPSELRSMEVVFKSILHLDSTKVLINHLKANPEIPRPKYLVDNKFFDTTEKNLQKKKL</sequence>
<protein>
    <submittedName>
        <fullName evidence="2">CLUMA_CG009166, isoform A</fullName>
    </submittedName>
</protein>
<dbReference type="Proteomes" id="UP000183832">
    <property type="component" value="Unassembled WGS sequence"/>
</dbReference>
<evidence type="ECO:0000313" key="2">
    <source>
        <dbReference type="EMBL" id="CRK95709.1"/>
    </source>
</evidence>
<feature type="compositionally biased region" description="Basic and acidic residues" evidence="1">
    <location>
        <begin position="1"/>
        <end position="15"/>
    </location>
</feature>
<proteinExistence type="predicted"/>
<feature type="region of interest" description="Disordered" evidence="1">
    <location>
        <begin position="1"/>
        <end position="22"/>
    </location>
</feature>
<dbReference type="EMBL" id="CVRI01000042">
    <property type="protein sequence ID" value="CRK95709.1"/>
    <property type="molecule type" value="Genomic_DNA"/>
</dbReference>
<accession>A0A1J1I5Y7</accession>
<gene>
    <name evidence="2" type="ORF">CLUMA_CG009166</name>
</gene>
<dbReference type="OrthoDB" id="6755972at2759"/>
<dbReference type="AlphaFoldDB" id="A0A1J1I5Y7"/>
<name>A0A1J1I5Y7_9DIPT</name>
<keyword evidence="3" id="KW-1185">Reference proteome</keyword>